<dbReference type="EMBL" id="JBHUDG010000003">
    <property type="protein sequence ID" value="MFD1628846.1"/>
    <property type="molecule type" value="Genomic_DNA"/>
</dbReference>
<evidence type="ECO:0000313" key="1">
    <source>
        <dbReference type="EMBL" id="MFD1628846.1"/>
    </source>
</evidence>
<evidence type="ECO:0000313" key="2">
    <source>
        <dbReference type="Proteomes" id="UP001597118"/>
    </source>
</evidence>
<dbReference type="RefSeq" id="WP_379661231.1">
    <property type="nucleotide sequence ID" value="NZ_JBHUDG010000003.1"/>
</dbReference>
<name>A0ABW4I7W6_9SPHI</name>
<dbReference type="Proteomes" id="UP001597118">
    <property type="component" value="Unassembled WGS sequence"/>
</dbReference>
<comment type="caution">
    <text evidence="1">The sequence shown here is derived from an EMBL/GenBank/DDBJ whole genome shotgun (WGS) entry which is preliminary data.</text>
</comment>
<gene>
    <name evidence="1" type="ORF">ACFSAH_03100</name>
</gene>
<reference evidence="2" key="1">
    <citation type="journal article" date="2019" name="Int. J. Syst. Evol. Microbiol.">
        <title>The Global Catalogue of Microorganisms (GCM) 10K type strain sequencing project: providing services to taxonomists for standard genome sequencing and annotation.</title>
        <authorList>
            <consortium name="The Broad Institute Genomics Platform"/>
            <consortium name="The Broad Institute Genome Sequencing Center for Infectious Disease"/>
            <person name="Wu L."/>
            <person name="Ma J."/>
        </authorList>
    </citation>
    <scope>NUCLEOTIDE SEQUENCE [LARGE SCALE GENOMIC DNA]</scope>
    <source>
        <strain evidence="2">CCUG 53762</strain>
    </source>
</reference>
<organism evidence="1 2">
    <name type="scientific">Pseudopedobacter beijingensis</name>
    <dbReference type="NCBI Taxonomy" id="1207056"/>
    <lineage>
        <taxon>Bacteria</taxon>
        <taxon>Pseudomonadati</taxon>
        <taxon>Bacteroidota</taxon>
        <taxon>Sphingobacteriia</taxon>
        <taxon>Sphingobacteriales</taxon>
        <taxon>Sphingobacteriaceae</taxon>
        <taxon>Pseudopedobacter</taxon>
    </lineage>
</organism>
<proteinExistence type="predicted"/>
<protein>
    <submittedName>
        <fullName evidence="1">Uncharacterized protein</fullName>
    </submittedName>
</protein>
<sequence length="173" mass="19784">MTVLSVLFFFSSSAQSNISSQKRLNIYNIIKVQNSAERTTRDLIIGPEQIEKLELLSKPDAEKAYSSIKADMFFVVIPKADVKFFNKTQLFNLYKVDGKYRNLPVLIDGEQSTDSESLLAANGTISKVLVNQESGFIDIITVFHKNHIDLKKRAIESKEQRLKEIQEKQKKRN</sequence>
<accession>A0ABW4I7W6</accession>
<keyword evidence="2" id="KW-1185">Reference proteome</keyword>